<evidence type="ECO:0000313" key="2">
    <source>
        <dbReference type="Proteomes" id="UP000637632"/>
    </source>
</evidence>
<evidence type="ECO:0000313" key="1">
    <source>
        <dbReference type="EMBL" id="MBC3812337.1"/>
    </source>
</evidence>
<sequence>MNKHSHYLSLNKVTTGMILADDLLDKVGHILLPAGTTLSENMLHSLATHGISQLCIEKDNTPSPDELEERQHKIERIPLLFRKYPAERPLNLLQKYIQHYREGDST</sequence>
<dbReference type="RefSeq" id="WP_190480022.1">
    <property type="nucleotide sequence ID" value="NZ_JACOFT010000004.1"/>
</dbReference>
<gene>
    <name evidence="1" type="ORF">H8K26_12875</name>
</gene>
<accession>A0ABR6XHT6</accession>
<reference evidence="1 2" key="1">
    <citation type="submission" date="2020-08" db="EMBL/GenBank/DDBJ databases">
        <title>Novel species isolated from subtropical streams in China.</title>
        <authorList>
            <person name="Lu H."/>
        </authorList>
    </citation>
    <scope>NUCLEOTIDE SEQUENCE [LARGE SCALE GENOMIC DNA]</scope>
    <source>
        <strain evidence="1 2">CCTCC AB 2015119</strain>
    </source>
</reference>
<dbReference type="Proteomes" id="UP000637632">
    <property type="component" value="Unassembled WGS sequence"/>
</dbReference>
<name>A0ABR6XHT6_9BURK</name>
<proteinExistence type="predicted"/>
<keyword evidence="2" id="KW-1185">Reference proteome</keyword>
<organism evidence="1 2">
    <name type="scientific">Undibacterium aquatile</name>
    <dbReference type="NCBI Taxonomy" id="1537398"/>
    <lineage>
        <taxon>Bacteria</taxon>
        <taxon>Pseudomonadati</taxon>
        <taxon>Pseudomonadota</taxon>
        <taxon>Betaproteobacteria</taxon>
        <taxon>Burkholderiales</taxon>
        <taxon>Oxalobacteraceae</taxon>
        <taxon>Undibacterium</taxon>
    </lineage>
</organism>
<protein>
    <submittedName>
        <fullName evidence="1">Uncharacterized protein</fullName>
    </submittedName>
</protein>
<dbReference type="EMBL" id="JACOFT010000004">
    <property type="protein sequence ID" value="MBC3812337.1"/>
    <property type="molecule type" value="Genomic_DNA"/>
</dbReference>
<comment type="caution">
    <text evidence="1">The sequence shown here is derived from an EMBL/GenBank/DDBJ whole genome shotgun (WGS) entry which is preliminary data.</text>
</comment>